<organism evidence="15 16">
    <name type="scientific">Clytia hemisphaerica</name>
    <dbReference type="NCBI Taxonomy" id="252671"/>
    <lineage>
        <taxon>Eukaryota</taxon>
        <taxon>Metazoa</taxon>
        <taxon>Cnidaria</taxon>
        <taxon>Hydrozoa</taxon>
        <taxon>Hydroidolina</taxon>
        <taxon>Leptothecata</taxon>
        <taxon>Obeliida</taxon>
        <taxon>Clytiidae</taxon>
        <taxon>Clytia</taxon>
    </lineage>
</organism>
<comment type="subcellular location">
    <subcellularLocation>
        <location evidence="2 13">Golgi apparatus membrane</location>
        <topology evidence="2 13">Single-pass type II membrane protein</topology>
    </subcellularLocation>
</comment>
<keyword evidence="8 13" id="KW-0333">Golgi apparatus</keyword>
<evidence type="ECO:0000256" key="7">
    <source>
        <dbReference type="ARBA" id="ARBA00022989"/>
    </source>
</evidence>
<dbReference type="InterPro" id="IPR029044">
    <property type="entry name" value="Nucleotide-diphossugar_trans"/>
</dbReference>
<keyword evidence="11" id="KW-0325">Glycoprotein</keyword>
<dbReference type="PROSITE" id="PS50231">
    <property type="entry name" value="RICIN_B_LECTIN"/>
    <property type="match status" value="1"/>
</dbReference>
<dbReference type="OrthoDB" id="5988548at2759"/>
<dbReference type="AlphaFoldDB" id="A0A7M5WWC4"/>
<name>A0A7M5WWC4_9CNID</name>
<dbReference type="UniPathway" id="UPA00378"/>
<evidence type="ECO:0000256" key="5">
    <source>
        <dbReference type="ARBA" id="ARBA00022734"/>
    </source>
</evidence>
<sequence length="593" mass="68705">MRLQWKMKARAKYYLVIILCMVVLYLIHHNSYYTTPDAFKYDHKETKSSALTTAAEDASTEIKSVGSKYFVDEDYFGLVKTEEEEKKREEGYKKFSFNLLVSDRIGYYRSIPDTRNKLCKHQWKTQGSHCSIIITFHNEAISTLLRTVGSILQRTPRDLVKEILLVDDFSTETNIEKIHSFIQSTKTTTVKLVQAHKRQGLIRGRLLGARAAVGDILVFLDSHCEVNSHWLEPLIERIRENRKNVVCPVIDLIDSHTFVYLASPIVRGGFTWSLAFGWEQIPETQKGNPKKDPFKSPTMAGGLFAMDRKYFFELGAYDDMMEVWGGENLEISFRIWMCGGRLEIVPCSRVGHVFRSQRIGNAQTDLSHDGENAVRVAEVWLDGYKKHFYASRPSLRTYKPDVSKRVKLRRDLDCKSFDWFLREIYPEMSIPGVREGQAWNVLGDSKKNADNITSVVSIVNPNSFLCMAVKGANEPRSKSRIVLGKCHLSKYKDWYYTDEEEVRLKHGKNRLCLDVELFYNAGNSQVRLMKCHGEKAGQQWKYHKEDERLYNPAYGMCLSQDVEQYFFVTMAICDVSDEKQHWKLKKDETKRVK</sequence>
<dbReference type="CDD" id="cd02510">
    <property type="entry name" value="pp-GalNAc-T"/>
    <property type="match status" value="1"/>
</dbReference>
<dbReference type="Gene3D" id="2.80.10.50">
    <property type="match status" value="1"/>
</dbReference>
<accession>A0A7M5WWC4</accession>
<evidence type="ECO:0000256" key="8">
    <source>
        <dbReference type="ARBA" id="ARBA00023034"/>
    </source>
</evidence>
<dbReference type="InterPro" id="IPR045885">
    <property type="entry name" value="GalNAc-T"/>
</dbReference>
<evidence type="ECO:0000256" key="3">
    <source>
        <dbReference type="ARBA" id="ARBA00005680"/>
    </source>
</evidence>
<keyword evidence="10 13" id="KW-1015">Disulfide bond</keyword>
<dbReference type="Pfam" id="PF00652">
    <property type="entry name" value="Ricin_B_lectin"/>
    <property type="match status" value="1"/>
</dbReference>
<dbReference type="SUPFAM" id="SSF53448">
    <property type="entry name" value="Nucleotide-diphospho-sugar transferases"/>
    <property type="match status" value="1"/>
</dbReference>
<dbReference type="PANTHER" id="PTHR11675">
    <property type="entry name" value="N-ACETYLGALACTOSAMINYLTRANSFERASE"/>
    <property type="match status" value="1"/>
</dbReference>
<evidence type="ECO:0000256" key="4">
    <source>
        <dbReference type="ARBA" id="ARBA00022692"/>
    </source>
</evidence>
<dbReference type="GO" id="GO:0005112">
    <property type="term" value="F:Notch binding"/>
    <property type="evidence" value="ECO:0007669"/>
    <property type="project" value="TreeGrafter"/>
</dbReference>
<keyword evidence="4 13" id="KW-0812">Transmembrane</keyword>
<evidence type="ECO:0000256" key="1">
    <source>
        <dbReference type="ARBA" id="ARBA00001936"/>
    </source>
</evidence>
<dbReference type="EC" id="2.4.1.-" evidence="13"/>
<dbReference type="Pfam" id="PF00535">
    <property type="entry name" value="Glycos_transf_2"/>
    <property type="match status" value="1"/>
</dbReference>
<evidence type="ECO:0000256" key="12">
    <source>
        <dbReference type="ARBA" id="ARBA00023211"/>
    </source>
</evidence>
<evidence type="ECO:0000313" key="16">
    <source>
        <dbReference type="Proteomes" id="UP000594262"/>
    </source>
</evidence>
<dbReference type="SUPFAM" id="SSF50370">
    <property type="entry name" value="Ricin B-like lectins"/>
    <property type="match status" value="1"/>
</dbReference>
<keyword evidence="6" id="KW-0735">Signal-anchor</keyword>
<dbReference type="RefSeq" id="XP_066915321.1">
    <property type="nucleotide sequence ID" value="XM_067059220.1"/>
</dbReference>
<dbReference type="GO" id="GO:0000139">
    <property type="term" value="C:Golgi membrane"/>
    <property type="evidence" value="ECO:0007669"/>
    <property type="project" value="UniProtKB-SubCell"/>
</dbReference>
<dbReference type="GeneID" id="136802491"/>
<keyword evidence="7 13" id="KW-1133">Transmembrane helix</keyword>
<reference evidence="15" key="1">
    <citation type="submission" date="2021-01" db="UniProtKB">
        <authorList>
            <consortium name="EnsemblMetazoa"/>
        </authorList>
    </citation>
    <scope>IDENTIFICATION</scope>
</reference>
<dbReference type="GO" id="GO:0004653">
    <property type="term" value="F:polypeptide N-acetylgalactosaminyltransferase activity"/>
    <property type="evidence" value="ECO:0007669"/>
    <property type="project" value="TreeGrafter"/>
</dbReference>
<keyword evidence="12 13" id="KW-0464">Manganese</keyword>
<dbReference type="InterPro" id="IPR035992">
    <property type="entry name" value="Ricin_B-like_lectins"/>
</dbReference>
<evidence type="ECO:0000256" key="11">
    <source>
        <dbReference type="ARBA" id="ARBA00023180"/>
    </source>
</evidence>
<evidence type="ECO:0000256" key="13">
    <source>
        <dbReference type="RuleBase" id="RU361242"/>
    </source>
</evidence>
<dbReference type="InterPro" id="IPR000772">
    <property type="entry name" value="Ricin_B_lectin"/>
</dbReference>
<evidence type="ECO:0000259" key="14">
    <source>
        <dbReference type="SMART" id="SM00458"/>
    </source>
</evidence>
<comment type="similarity">
    <text evidence="3 13">Belongs to the glycosyltransferase 2 family. GalNAc-T subfamily.</text>
</comment>
<keyword evidence="13" id="KW-0328">Glycosyltransferase</keyword>
<dbReference type="GO" id="GO:0030246">
    <property type="term" value="F:carbohydrate binding"/>
    <property type="evidence" value="ECO:0007669"/>
    <property type="project" value="UniProtKB-KW"/>
</dbReference>
<comment type="cofactor">
    <cofactor evidence="1 13">
        <name>Mn(2+)</name>
        <dbReference type="ChEBI" id="CHEBI:29035"/>
    </cofactor>
</comment>
<evidence type="ECO:0000256" key="2">
    <source>
        <dbReference type="ARBA" id="ARBA00004323"/>
    </source>
</evidence>
<evidence type="ECO:0000256" key="10">
    <source>
        <dbReference type="ARBA" id="ARBA00023157"/>
    </source>
</evidence>
<dbReference type="GO" id="GO:0006493">
    <property type="term" value="P:protein O-linked glycosylation"/>
    <property type="evidence" value="ECO:0007669"/>
    <property type="project" value="TreeGrafter"/>
</dbReference>
<dbReference type="InterPro" id="IPR001173">
    <property type="entry name" value="Glyco_trans_2-like"/>
</dbReference>
<feature type="domain" description="Ricin B lectin" evidence="14">
    <location>
        <begin position="453"/>
        <end position="585"/>
    </location>
</feature>
<evidence type="ECO:0000313" key="15">
    <source>
        <dbReference type="EnsemblMetazoa" id="CLYHEMP013758.1"/>
    </source>
</evidence>
<keyword evidence="9 13" id="KW-0472">Membrane</keyword>
<comment type="pathway">
    <text evidence="13">Protein modification; protein glycosylation.</text>
</comment>
<evidence type="ECO:0000256" key="6">
    <source>
        <dbReference type="ARBA" id="ARBA00022968"/>
    </source>
</evidence>
<proteinExistence type="inferred from homology"/>
<keyword evidence="5 13" id="KW-0430">Lectin</keyword>
<dbReference type="Proteomes" id="UP000594262">
    <property type="component" value="Unplaced"/>
</dbReference>
<keyword evidence="16" id="KW-1185">Reference proteome</keyword>
<dbReference type="PANTHER" id="PTHR11675:SF63">
    <property type="entry name" value="POLYPEPTIDE N-ACETYLGALACTOSAMINYLTRANSFERASE"/>
    <property type="match status" value="1"/>
</dbReference>
<protein>
    <recommendedName>
        <fullName evidence="13">Polypeptide N-acetylgalactosaminyltransferase</fullName>
        <ecNumber evidence="13">2.4.1.-</ecNumber>
    </recommendedName>
    <alternativeName>
        <fullName evidence="13">Protein-UDP acetylgalactosaminyltransferase</fullName>
    </alternativeName>
</protein>
<dbReference type="FunFam" id="3.90.550.10:FF:000053">
    <property type="entry name" value="Polypeptide N-acetylgalactosaminyltransferase"/>
    <property type="match status" value="1"/>
</dbReference>
<feature type="transmembrane region" description="Helical" evidence="13">
    <location>
        <begin position="12"/>
        <end position="28"/>
    </location>
</feature>
<dbReference type="GO" id="GO:0008593">
    <property type="term" value="P:regulation of Notch signaling pathway"/>
    <property type="evidence" value="ECO:0007669"/>
    <property type="project" value="TreeGrafter"/>
</dbReference>
<dbReference type="EnsemblMetazoa" id="CLYHEMT013758.1">
    <property type="protein sequence ID" value="CLYHEMP013758.1"/>
    <property type="gene ID" value="CLYHEMG013758"/>
</dbReference>
<dbReference type="SMART" id="SM00458">
    <property type="entry name" value="RICIN"/>
    <property type="match status" value="1"/>
</dbReference>
<dbReference type="Gene3D" id="3.90.550.10">
    <property type="entry name" value="Spore Coat Polysaccharide Biosynthesis Protein SpsA, Chain A"/>
    <property type="match status" value="1"/>
</dbReference>
<evidence type="ECO:0000256" key="9">
    <source>
        <dbReference type="ARBA" id="ARBA00023136"/>
    </source>
</evidence>
<keyword evidence="13" id="KW-0808">Transferase</keyword>